<dbReference type="SMART" id="SM00595">
    <property type="entry name" value="MADF"/>
    <property type="match status" value="1"/>
</dbReference>
<dbReference type="AlphaFoldDB" id="A0ABD2PCB5"/>
<dbReference type="Pfam" id="PF10545">
    <property type="entry name" value="MADF_DNA_bdg"/>
    <property type="match status" value="1"/>
</dbReference>
<keyword evidence="3" id="KW-1185">Reference proteome</keyword>
<dbReference type="PANTHER" id="PTHR12243">
    <property type="entry name" value="MADF DOMAIN TRANSCRIPTION FACTOR"/>
    <property type="match status" value="1"/>
</dbReference>
<organism evidence="2 3">
    <name type="scientific">Cryptolaemus montrouzieri</name>
    <dbReference type="NCBI Taxonomy" id="559131"/>
    <lineage>
        <taxon>Eukaryota</taxon>
        <taxon>Metazoa</taxon>
        <taxon>Ecdysozoa</taxon>
        <taxon>Arthropoda</taxon>
        <taxon>Hexapoda</taxon>
        <taxon>Insecta</taxon>
        <taxon>Pterygota</taxon>
        <taxon>Neoptera</taxon>
        <taxon>Endopterygota</taxon>
        <taxon>Coleoptera</taxon>
        <taxon>Polyphaga</taxon>
        <taxon>Cucujiformia</taxon>
        <taxon>Coccinelloidea</taxon>
        <taxon>Coccinellidae</taxon>
        <taxon>Scymninae</taxon>
        <taxon>Scymnini</taxon>
        <taxon>Cryptolaemus</taxon>
    </lineage>
</organism>
<evidence type="ECO:0000313" key="2">
    <source>
        <dbReference type="EMBL" id="KAL3288437.1"/>
    </source>
</evidence>
<proteinExistence type="predicted"/>
<comment type="caution">
    <text evidence="2">The sequence shown here is derived from an EMBL/GenBank/DDBJ whole genome shotgun (WGS) entry which is preliminary data.</text>
</comment>
<accession>A0ABD2PCB5</accession>
<evidence type="ECO:0000259" key="1">
    <source>
        <dbReference type="PROSITE" id="PS51029"/>
    </source>
</evidence>
<evidence type="ECO:0000313" key="3">
    <source>
        <dbReference type="Proteomes" id="UP001516400"/>
    </source>
</evidence>
<name>A0ABD2PCB5_9CUCU</name>
<dbReference type="InterPro" id="IPR006578">
    <property type="entry name" value="MADF-dom"/>
</dbReference>
<dbReference type="EMBL" id="JABFTP020000185">
    <property type="protein sequence ID" value="KAL3288437.1"/>
    <property type="molecule type" value="Genomic_DNA"/>
</dbReference>
<protein>
    <recommendedName>
        <fullName evidence="1">MADF domain-containing protein</fullName>
    </recommendedName>
</protein>
<sequence length="311" mass="36261">MFKEKYKPWELLPHLTFLEDQIIPRKSNHFKLFHQINDSKPNYYPEKDSNESKKDEYSCMGQNATLKKEDISDNSNFNMNEKEIEKGRSDFDKALVDSVKQSSSLWDSKHENFSDKRNRKETWDLIGKKLLKTSHECMVRWKGLREKYIREKSKKRGNKDKWELLETMSFLDQVIQYRKTSRTLGNEGIHQDVDAPFGSLHGDFLFSGESSTSNDYHYQVIAEENSLHDTTRNLLMEVKQEHIDIPDSCYDSEGSSKKRRLSTNSCCSIQKQRVDKSPEHLFGELVASLLSRKSASDKNAAMVEIMKVLAK</sequence>
<reference evidence="2 3" key="1">
    <citation type="journal article" date="2021" name="BMC Biol.">
        <title>Horizontally acquired antibacterial genes associated with adaptive radiation of ladybird beetles.</title>
        <authorList>
            <person name="Li H.S."/>
            <person name="Tang X.F."/>
            <person name="Huang Y.H."/>
            <person name="Xu Z.Y."/>
            <person name="Chen M.L."/>
            <person name="Du X.Y."/>
            <person name="Qiu B.Y."/>
            <person name="Chen P.T."/>
            <person name="Zhang W."/>
            <person name="Slipinski A."/>
            <person name="Escalona H.E."/>
            <person name="Waterhouse R.M."/>
            <person name="Zwick A."/>
            <person name="Pang H."/>
        </authorList>
    </citation>
    <scope>NUCLEOTIDE SEQUENCE [LARGE SCALE GENOMIC DNA]</scope>
    <source>
        <strain evidence="2">SYSU2018</strain>
    </source>
</reference>
<gene>
    <name evidence="2" type="ORF">HHI36_002882</name>
</gene>
<dbReference type="InterPro" id="IPR039353">
    <property type="entry name" value="TF_Adf1"/>
</dbReference>
<dbReference type="Proteomes" id="UP001516400">
    <property type="component" value="Unassembled WGS sequence"/>
</dbReference>
<dbReference type="PROSITE" id="PS51029">
    <property type="entry name" value="MADF"/>
    <property type="match status" value="1"/>
</dbReference>
<dbReference type="PANTHER" id="PTHR12243:SF60">
    <property type="entry name" value="SI:CH211-15D5.12-RELATED"/>
    <property type="match status" value="1"/>
</dbReference>
<feature type="domain" description="MADF" evidence="1">
    <location>
        <begin position="94"/>
        <end position="176"/>
    </location>
</feature>